<evidence type="ECO:0000313" key="2">
    <source>
        <dbReference type="Proteomes" id="UP001472677"/>
    </source>
</evidence>
<evidence type="ECO:0000313" key="1">
    <source>
        <dbReference type="EMBL" id="KAK8563915.1"/>
    </source>
</evidence>
<organism evidence="1 2">
    <name type="scientific">Hibiscus sabdariffa</name>
    <name type="common">roselle</name>
    <dbReference type="NCBI Taxonomy" id="183260"/>
    <lineage>
        <taxon>Eukaryota</taxon>
        <taxon>Viridiplantae</taxon>
        <taxon>Streptophyta</taxon>
        <taxon>Embryophyta</taxon>
        <taxon>Tracheophyta</taxon>
        <taxon>Spermatophyta</taxon>
        <taxon>Magnoliopsida</taxon>
        <taxon>eudicotyledons</taxon>
        <taxon>Gunneridae</taxon>
        <taxon>Pentapetalae</taxon>
        <taxon>rosids</taxon>
        <taxon>malvids</taxon>
        <taxon>Malvales</taxon>
        <taxon>Malvaceae</taxon>
        <taxon>Malvoideae</taxon>
        <taxon>Hibiscus</taxon>
    </lineage>
</organism>
<gene>
    <name evidence="1" type="ORF">V6N12_036050</name>
</gene>
<sequence>MDVELVMNYTDFVDSNREVHRYEREDAQLEKLGRTGKIEELHLDSMEIGTGLTRVLIATVERKSNLFNVNYREPTLLPNYGHLVDLVNEVVDKNCLMFVSSAGNSWLASSTIGTPGGIYSSLAGVGAYVFSTMAISAYSVVESFALHFESWGYQVKGGESTYTLAMYNLDVTRKYLATEGSKFLWKQFSFFKTLNLKESSVLVETCRVLIFVQESEDTVRLFAGKNYSSNHFLVAYRLDWFLNACIQAIHQNINELEDKLLRTTEKSTASTTFLLQTLPFVLDLKVSWAEIVGVALSLPECSFGMVLDIVAGTTILIPIMDSSSEEIYMVEEAVMITEKEKVLERLDSRHIHCHWATKDTSSKDDHQSYETKRLKWKYYYRFTRCG</sequence>
<dbReference type="InterPro" id="IPR036852">
    <property type="entry name" value="Peptidase_S8/S53_dom_sf"/>
</dbReference>
<reference evidence="1 2" key="1">
    <citation type="journal article" date="2024" name="G3 (Bethesda)">
        <title>Genome assembly of Hibiscus sabdariffa L. provides insights into metabolisms of medicinal natural products.</title>
        <authorList>
            <person name="Kim T."/>
        </authorList>
    </citation>
    <scope>NUCLEOTIDE SEQUENCE [LARGE SCALE GENOMIC DNA]</scope>
    <source>
        <strain evidence="1">TK-2024</strain>
        <tissue evidence="1">Old leaves</tissue>
    </source>
</reference>
<dbReference type="EMBL" id="JBBPBM010000011">
    <property type="protein sequence ID" value="KAK8563915.1"/>
    <property type="molecule type" value="Genomic_DNA"/>
</dbReference>
<proteinExistence type="predicted"/>
<keyword evidence="2" id="KW-1185">Reference proteome</keyword>
<name>A0ABR2EPY9_9ROSI</name>
<dbReference type="Proteomes" id="UP001472677">
    <property type="component" value="Unassembled WGS sequence"/>
</dbReference>
<protein>
    <submittedName>
        <fullName evidence="1">Uncharacterized protein</fullName>
    </submittedName>
</protein>
<comment type="caution">
    <text evidence="1">The sequence shown here is derived from an EMBL/GenBank/DDBJ whole genome shotgun (WGS) entry which is preliminary data.</text>
</comment>
<accession>A0ABR2EPY9</accession>
<dbReference type="Gene3D" id="3.40.50.200">
    <property type="entry name" value="Peptidase S8/S53 domain"/>
    <property type="match status" value="1"/>
</dbReference>